<feature type="compositionally biased region" description="Basic residues" evidence="1">
    <location>
        <begin position="15"/>
        <end position="33"/>
    </location>
</feature>
<dbReference type="Proteomes" id="UP001558613">
    <property type="component" value="Unassembled WGS sequence"/>
</dbReference>
<dbReference type="EMBL" id="JAYMGO010000011">
    <property type="protein sequence ID" value="KAL1265603.1"/>
    <property type="molecule type" value="Genomic_DNA"/>
</dbReference>
<evidence type="ECO:0000313" key="2">
    <source>
        <dbReference type="EMBL" id="KAL1265603.1"/>
    </source>
</evidence>
<comment type="caution">
    <text evidence="2">The sequence shown here is derived from an EMBL/GenBank/DDBJ whole genome shotgun (WGS) entry which is preliminary data.</text>
</comment>
<gene>
    <name evidence="2" type="ORF">QQF64_003630</name>
</gene>
<proteinExistence type="predicted"/>
<keyword evidence="3" id="KW-1185">Reference proteome</keyword>
<reference evidence="2 3" key="1">
    <citation type="submission" date="2023-09" db="EMBL/GenBank/DDBJ databases">
        <authorList>
            <person name="Wang M."/>
        </authorList>
    </citation>
    <scope>NUCLEOTIDE SEQUENCE [LARGE SCALE GENOMIC DNA]</scope>
    <source>
        <strain evidence="2">GT-2023</strain>
        <tissue evidence="2">Liver</tissue>
    </source>
</reference>
<feature type="compositionally biased region" description="Basic residues" evidence="1">
    <location>
        <begin position="63"/>
        <end position="73"/>
    </location>
</feature>
<accession>A0ABR3MLV4</accession>
<name>A0ABR3MLV4_9TELE</name>
<evidence type="ECO:0000256" key="1">
    <source>
        <dbReference type="SAM" id="MobiDB-lite"/>
    </source>
</evidence>
<organism evidence="2 3">
    <name type="scientific">Cirrhinus molitorella</name>
    <name type="common">mud carp</name>
    <dbReference type="NCBI Taxonomy" id="172907"/>
    <lineage>
        <taxon>Eukaryota</taxon>
        <taxon>Metazoa</taxon>
        <taxon>Chordata</taxon>
        <taxon>Craniata</taxon>
        <taxon>Vertebrata</taxon>
        <taxon>Euteleostomi</taxon>
        <taxon>Actinopterygii</taxon>
        <taxon>Neopterygii</taxon>
        <taxon>Teleostei</taxon>
        <taxon>Ostariophysi</taxon>
        <taxon>Cypriniformes</taxon>
        <taxon>Cyprinidae</taxon>
        <taxon>Labeoninae</taxon>
        <taxon>Labeonini</taxon>
        <taxon>Cirrhinus</taxon>
    </lineage>
</organism>
<evidence type="ECO:0000313" key="3">
    <source>
        <dbReference type="Proteomes" id="UP001558613"/>
    </source>
</evidence>
<protein>
    <submittedName>
        <fullName evidence="2">Uncharacterized protein</fullName>
    </submittedName>
</protein>
<feature type="region of interest" description="Disordered" evidence="1">
    <location>
        <begin position="15"/>
        <end position="73"/>
    </location>
</feature>
<sequence length="73" mass="8321">MLYQLEETYMKKKALKATKRQKAKEKKALKKTSLRSPAAPPQDQPNAVDDPQPCHPISEHLPPPHKHLSSVRK</sequence>